<dbReference type="Proteomes" id="UP000494206">
    <property type="component" value="Unassembled WGS sequence"/>
</dbReference>
<gene>
    <name evidence="2" type="ORF">CBOVIS_LOCUS1488</name>
</gene>
<dbReference type="InterPro" id="IPR032675">
    <property type="entry name" value="LRR_dom_sf"/>
</dbReference>
<dbReference type="OrthoDB" id="5828268at2759"/>
<accession>A0A8S1EC01</accession>
<organism evidence="2 3">
    <name type="scientific">Caenorhabditis bovis</name>
    <dbReference type="NCBI Taxonomy" id="2654633"/>
    <lineage>
        <taxon>Eukaryota</taxon>
        <taxon>Metazoa</taxon>
        <taxon>Ecdysozoa</taxon>
        <taxon>Nematoda</taxon>
        <taxon>Chromadorea</taxon>
        <taxon>Rhabditida</taxon>
        <taxon>Rhabditina</taxon>
        <taxon>Rhabditomorpha</taxon>
        <taxon>Rhabditoidea</taxon>
        <taxon>Rhabditidae</taxon>
        <taxon>Peloderinae</taxon>
        <taxon>Caenorhabditis</taxon>
    </lineage>
</organism>
<protein>
    <submittedName>
        <fullName evidence="2">Uncharacterized protein</fullName>
    </submittedName>
</protein>
<sequence>MKTTQDAIQLISSFLSPASRFNLAEIDEYCFEEATSWRDVRTIIIDDDDVSLGSPNFVHKITSKTEVSKITNDSRINAIHTVFELCPALRRMIIQTRLREKDVELISGKPLRIPKLYISTENLSLARFPNFDRLRTLHIAANVCRELRVMNVVGDHFLKAIFPNSLRRVCITDVYLTDALMNKLAALPKLYSLDLIGCLVDTNVAPKYIPLLEKCEALEELSLPPSWFSFTAKNKMPSTLNLRNTKLEKLSLYIDTYDKDSFGDQLDGIVPKTLKILVLFGNYIPFKRLNKMKDFKNYAIIFGPNESIASCPQENLTNVKLLSHLVRRPPYAMNPNLMMLQTFVDFHIDNLSWRFNLAEWQANDQPPTFPARQGIIRPQDRPRPMPVGIVRRRSAPADVHRARQVSFTDRNSMRTNRPSPPPTLNTTATTNSQPQTITSQLSPIVAPRATSTPIVQDVTTTPPSELNRAMIVPSNQTTRRSEASSNLRNSSSTSSEENSRAATPAPTAILPAPPTPNGRVEPNDEGIQL</sequence>
<feature type="compositionally biased region" description="Polar residues" evidence="1">
    <location>
        <begin position="449"/>
        <end position="464"/>
    </location>
</feature>
<name>A0A8S1EC01_9PELO</name>
<feature type="region of interest" description="Disordered" evidence="1">
    <location>
        <begin position="392"/>
        <end position="529"/>
    </location>
</feature>
<evidence type="ECO:0000313" key="3">
    <source>
        <dbReference type="Proteomes" id="UP000494206"/>
    </source>
</evidence>
<reference evidence="2 3" key="1">
    <citation type="submission" date="2020-04" db="EMBL/GenBank/DDBJ databases">
        <authorList>
            <person name="Laetsch R D."/>
            <person name="Stevens L."/>
            <person name="Kumar S."/>
            <person name="Blaxter L. M."/>
        </authorList>
    </citation>
    <scope>NUCLEOTIDE SEQUENCE [LARGE SCALE GENOMIC DNA]</scope>
</reference>
<dbReference type="SUPFAM" id="SSF52047">
    <property type="entry name" value="RNI-like"/>
    <property type="match status" value="1"/>
</dbReference>
<dbReference type="EMBL" id="CADEPM010000001">
    <property type="protein sequence ID" value="CAB3398179.1"/>
    <property type="molecule type" value="Genomic_DNA"/>
</dbReference>
<feature type="compositionally biased region" description="Low complexity" evidence="1">
    <location>
        <begin position="424"/>
        <end position="434"/>
    </location>
</feature>
<dbReference type="Gene3D" id="3.80.10.10">
    <property type="entry name" value="Ribonuclease Inhibitor"/>
    <property type="match status" value="1"/>
</dbReference>
<keyword evidence="3" id="KW-1185">Reference proteome</keyword>
<evidence type="ECO:0000313" key="2">
    <source>
        <dbReference type="EMBL" id="CAB3398179.1"/>
    </source>
</evidence>
<feature type="compositionally biased region" description="Polar residues" evidence="1">
    <location>
        <begin position="405"/>
        <end position="417"/>
    </location>
</feature>
<feature type="compositionally biased region" description="Low complexity" evidence="1">
    <location>
        <begin position="483"/>
        <end position="510"/>
    </location>
</feature>
<evidence type="ECO:0000256" key="1">
    <source>
        <dbReference type="SAM" id="MobiDB-lite"/>
    </source>
</evidence>
<proteinExistence type="predicted"/>
<dbReference type="AlphaFoldDB" id="A0A8S1EC01"/>
<comment type="caution">
    <text evidence="2">The sequence shown here is derived from an EMBL/GenBank/DDBJ whole genome shotgun (WGS) entry which is preliminary data.</text>
</comment>